<evidence type="ECO:0000313" key="1">
    <source>
        <dbReference type="EMBL" id="TWT66473.1"/>
    </source>
</evidence>
<accession>A0A5C5XVP4</accession>
<evidence type="ECO:0000313" key="2">
    <source>
        <dbReference type="Proteomes" id="UP000318053"/>
    </source>
</evidence>
<name>A0A5C5XVP4_9BACT</name>
<sequence length="100" mass="11364">MKIGIAFASIVVLLAVWWLWPQRVELNESEYDFAMALYRVCNQSSDEGLIQIETLLDQEEQAHPSQEPSPLRPIIAAAKSGQWRDAAKACRQVLDDQVEH</sequence>
<dbReference type="EMBL" id="SJPK01000005">
    <property type="protein sequence ID" value="TWT66473.1"/>
    <property type="molecule type" value="Genomic_DNA"/>
</dbReference>
<organism evidence="1 2">
    <name type="scientific">Allorhodopirellula solitaria</name>
    <dbReference type="NCBI Taxonomy" id="2527987"/>
    <lineage>
        <taxon>Bacteria</taxon>
        <taxon>Pseudomonadati</taxon>
        <taxon>Planctomycetota</taxon>
        <taxon>Planctomycetia</taxon>
        <taxon>Pirellulales</taxon>
        <taxon>Pirellulaceae</taxon>
        <taxon>Allorhodopirellula</taxon>
    </lineage>
</organism>
<protein>
    <submittedName>
        <fullName evidence="1">Uncharacterized protein</fullName>
    </submittedName>
</protein>
<dbReference type="OrthoDB" id="290183at2"/>
<reference evidence="1 2" key="1">
    <citation type="submission" date="2019-02" db="EMBL/GenBank/DDBJ databases">
        <title>Deep-cultivation of Planctomycetes and their phenomic and genomic characterization uncovers novel biology.</title>
        <authorList>
            <person name="Wiegand S."/>
            <person name="Jogler M."/>
            <person name="Boedeker C."/>
            <person name="Pinto D."/>
            <person name="Vollmers J."/>
            <person name="Rivas-Marin E."/>
            <person name="Kohn T."/>
            <person name="Peeters S.H."/>
            <person name="Heuer A."/>
            <person name="Rast P."/>
            <person name="Oberbeckmann S."/>
            <person name="Bunk B."/>
            <person name="Jeske O."/>
            <person name="Meyerdierks A."/>
            <person name="Storesund J.E."/>
            <person name="Kallscheuer N."/>
            <person name="Luecker S."/>
            <person name="Lage O.M."/>
            <person name="Pohl T."/>
            <person name="Merkel B.J."/>
            <person name="Hornburger P."/>
            <person name="Mueller R.-W."/>
            <person name="Bruemmer F."/>
            <person name="Labrenz M."/>
            <person name="Spormann A.M."/>
            <person name="Op Den Camp H."/>
            <person name="Overmann J."/>
            <person name="Amann R."/>
            <person name="Jetten M.S.M."/>
            <person name="Mascher T."/>
            <person name="Medema M.H."/>
            <person name="Devos D.P."/>
            <person name="Kaster A.-K."/>
            <person name="Ovreas L."/>
            <person name="Rohde M."/>
            <person name="Galperin M.Y."/>
            <person name="Jogler C."/>
        </authorList>
    </citation>
    <scope>NUCLEOTIDE SEQUENCE [LARGE SCALE GENOMIC DNA]</scope>
    <source>
        <strain evidence="1 2">CA85</strain>
    </source>
</reference>
<dbReference type="AlphaFoldDB" id="A0A5C5XVP4"/>
<dbReference type="Proteomes" id="UP000318053">
    <property type="component" value="Unassembled WGS sequence"/>
</dbReference>
<gene>
    <name evidence="1" type="ORF">CA85_25680</name>
</gene>
<dbReference type="RefSeq" id="WP_146391573.1">
    <property type="nucleotide sequence ID" value="NZ_SJPK01000005.1"/>
</dbReference>
<proteinExistence type="predicted"/>
<keyword evidence="2" id="KW-1185">Reference proteome</keyword>
<comment type="caution">
    <text evidence="1">The sequence shown here is derived from an EMBL/GenBank/DDBJ whole genome shotgun (WGS) entry which is preliminary data.</text>
</comment>